<proteinExistence type="predicted"/>
<reference evidence="2" key="1">
    <citation type="journal article" date="2019" name="Int. J. Syst. Evol. Microbiol.">
        <title>The Global Catalogue of Microorganisms (GCM) 10K type strain sequencing project: providing services to taxonomists for standard genome sequencing and annotation.</title>
        <authorList>
            <consortium name="The Broad Institute Genomics Platform"/>
            <consortium name="The Broad Institute Genome Sequencing Center for Infectious Disease"/>
            <person name="Wu L."/>
            <person name="Ma J."/>
        </authorList>
    </citation>
    <scope>NUCLEOTIDE SEQUENCE [LARGE SCALE GENOMIC DNA]</scope>
    <source>
        <strain evidence="2">CCUG 48316</strain>
    </source>
</reference>
<gene>
    <name evidence="1" type="ORF">ACFQE0_17670</name>
</gene>
<organism evidence="1 2">
    <name type="scientific">Methylobacterium komagatae</name>
    <dbReference type="NCBI Taxonomy" id="374425"/>
    <lineage>
        <taxon>Bacteria</taxon>
        <taxon>Pseudomonadati</taxon>
        <taxon>Pseudomonadota</taxon>
        <taxon>Alphaproteobacteria</taxon>
        <taxon>Hyphomicrobiales</taxon>
        <taxon>Methylobacteriaceae</taxon>
        <taxon>Methylobacterium</taxon>
    </lineage>
</organism>
<protein>
    <submittedName>
        <fullName evidence="1">DUF3540 domain-containing protein</fullName>
    </submittedName>
</protein>
<dbReference type="InterPro" id="IPR021927">
    <property type="entry name" value="DUF3540"/>
</dbReference>
<dbReference type="Proteomes" id="UP001596292">
    <property type="component" value="Unassembled WGS sequence"/>
</dbReference>
<dbReference type="Pfam" id="PF12059">
    <property type="entry name" value="DUF3540"/>
    <property type="match status" value="1"/>
</dbReference>
<dbReference type="EMBL" id="JBHSWN010000001">
    <property type="protein sequence ID" value="MFC6791287.1"/>
    <property type="molecule type" value="Genomic_DNA"/>
</dbReference>
<evidence type="ECO:0000313" key="1">
    <source>
        <dbReference type="EMBL" id="MFC6791287.1"/>
    </source>
</evidence>
<name>A0ABW2BLH8_9HYPH</name>
<keyword evidence="2" id="KW-1185">Reference proteome</keyword>
<accession>A0ABW2BLH8</accession>
<sequence>MTARRLHRAAPAAIVSSIARATVIAISETGERLDLNEDGQLRSAGIAFGCLIRPRPGDSVLVLREGGESVVLQVLQRDGSTGAVLALPGDGAMAVEGETLTLTGRRHLRLTGDRLDLQGRSLALMAETTTWLGKAITGVVERFTLSARRHETSVETMIERAGDRTAIVDGTDSLRAETHLVKVTGIASETAQSKVVAVAEDLRMDGKRISMG</sequence>
<comment type="caution">
    <text evidence="1">The sequence shown here is derived from an EMBL/GenBank/DDBJ whole genome shotgun (WGS) entry which is preliminary data.</text>
</comment>
<dbReference type="RefSeq" id="WP_378971997.1">
    <property type="nucleotide sequence ID" value="NZ_JBHSWN010000001.1"/>
</dbReference>
<evidence type="ECO:0000313" key="2">
    <source>
        <dbReference type="Proteomes" id="UP001596292"/>
    </source>
</evidence>